<dbReference type="Pfam" id="PF08447">
    <property type="entry name" value="PAS_3"/>
    <property type="match status" value="5"/>
</dbReference>
<keyword evidence="6" id="KW-0902">Two-component regulatory system</keyword>
<feature type="domain" description="PAC" evidence="10">
    <location>
        <begin position="209"/>
        <end position="260"/>
    </location>
</feature>
<dbReference type="SMART" id="SM00387">
    <property type="entry name" value="HATPase_c"/>
    <property type="match status" value="1"/>
</dbReference>
<evidence type="ECO:0000256" key="7">
    <source>
        <dbReference type="SAM" id="Coils"/>
    </source>
</evidence>
<dbReference type="CDD" id="cd00082">
    <property type="entry name" value="HisKA"/>
    <property type="match status" value="1"/>
</dbReference>
<dbReference type="PROSITE" id="PS50112">
    <property type="entry name" value="PAS"/>
    <property type="match status" value="5"/>
</dbReference>
<feature type="domain" description="PAC" evidence="10">
    <location>
        <begin position="591"/>
        <end position="642"/>
    </location>
</feature>
<dbReference type="Gene3D" id="3.30.450.20">
    <property type="entry name" value="PAS domain"/>
    <property type="match status" value="6"/>
</dbReference>
<dbReference type="InterPro" id="IPR005467">
    <property type="entry name" value="His_kinase_dom"/>
</dbReference>
<dbReference type="InterPro" id="IPR004358">
    <property type="entry name" value="Sig_transdc_His_kin-like_C"/>
</dbReference>
<feature type="domain" description="PAC" evidence="10">
    <location>
        <begin position="463"/>
        <end position="516"/>
    </location>
</feature>
<dbReference type="InterPro" id="IPR003018">
    <property type="entry name" value="GAF"/>
</dbReference>
<dbReference type="NCBIfam" id="TIGR00229">
    <property type="entry name" value="sensory_box"/>
    <property type="match status" value="6"/>
</dbReference>
<evidence type="ECO:0000259" key="10">
    <source>
        <dbReference type="PROSITE" id="PS50113"/>
    </source>
</evidence>
<evidence type="ECO:0000256" key="2">
    <source>
        <dbReference type="ARBA" id="ARBA00012438"/>
    </source>
</evidence>
<dbReference type="SMART" id="SM00065">
    <property type="entry name" value="GAF"/>
    <property type="match status" value="1"/>
</dbReference>
<feature type="coiled-coil region" evidence="7">
    <location>
        <begin position="921"/>
        <end position="951"/>
    </location>
</feature>
<feature type="domain" description="PAS" evidence="9">
    <location>
        <begin position="261"/>
        <end position="331"/>
    </location>
</feature>
<dbReference type="Gene3D" id="3.30.565.10">
    <property type="entry name" value="Histidine kinase-like ATPase, C-terminal domain"/>
    <property type="match status" value="1"/>
</dbReference>
<dbReference type="InterPro" id="IPR013655">
    <property type="entry name" value="PAS_fold_3"/>
</dbReference>
<dbReference type="Gene3D" id="1.10.287.130">
    <property type="match status" value="1"/>
</dbReference>
<dbReference type="Pfam" id="PF02518">
    <property type="entry name" value="HATPase_c"/>
    <property type="match status" value="1"/>
</dbReference>
<evidence type="ECO:0000256" key="4">
    <source>
        <dbReference type="ARBA" id="ARBA00022679"/>
    </source>
</evidence>
<dbReference type="RefSeq" id="WP_252662177.1">
    <property type="nucleotide sequence ID" value="NZ_CP098611.1"/>
</dbReference>
<dbReference type="PANTHER" id="PTHR43304:SF1">
    <property type="entry name" value="PAC DOMAIN-CONTAINING PROTEIN"/>
    <property type="match status" value="1"/>
</dbReference>
<dbReference type="SUPFAM" id="SSF55785">
    <property type="entry name" value="PYP-like sensor domain (PAS domain)"/>
    <property type="match status" value="6"/>
</dbReference>
<dbReference type="InterPro" id="IPR036097">
    <property type="entry name" value="HisK_dim/P_sf"/>
</dbReference>
<dbReference type="InterPro" id="IPR003594">
    <property type="entry name" value="HATPase_dom"/>
</dbReference>
<reference evidence="11" key="1">
    <citation type="submission" date="2022-06" db="EMBL/GenBank/DDBJ databases">
        <title>Genome sequence of Phormidium yuhuli AB48 isolated from an industrial photobioreactor environment.</title>
        <authorList>
            <person name="Qiu Y."/>
            <person name="Noonan A.J.C."/>
            <person name="Dofher K."/>
            <person name="Koch M."/>
            <person name="Kieft B."/>
            <person name="Lin X."/>
            <person name="Ziels R.M."/>
            <person name="Hallam S.J."/>
        </authorList>
    </citation>
    <scope>NUCLEOTIDE SEQUENCE</scope>
    <source>
        <strain evidence="11">AB48</strain>
    </source>
</reference>
<dbReference type="InterPro" id="IPR003661">
    <property type="entry name" value="HisK_dim/P_dom"/>
</dbReference>
<dbReference type="EC" id="2.7.13.3" evidence="2"/>
<evidence type="ECO:0000313" key="11">
    <source>
        <dbReference type="EMBL" id="USR90234.1"/>
    </source>
</evidence>
<dbReference type="InterPro" id="IPR036890">
    <property type="entry name" value="HATPase_C_sf"/>
</dbReference>
<evidence type="ECO:0000259" key="9">
    <source>
        <dbReference type="PROSITE" id="PS50112"/>
    </source>
</evidence>
<evidence type="ECO:0000256" key="1">
    <source>
        <dbReference type="ARBA" id="ARBA00000085"/>
    </source>
</evidence>
<evidence type="ECO:0000313" key="12">
    <source>
        <dbReference type="Proteomes" id="UP001056708"/>
    </source>
</evidence>
<evidence type="ECO:0000259" key="8">
    <source>
        <dbReference type="PROSITE" id="PS50109"/>
    </source>
</evidence>
<feature type="domain" description="PAS" evidence="9">
    <location>
        <begin position="664"/>
        <end position="699"/>
    </location>
</feature>
<dbReference type="Pfam" id="PF13426">
    <property type="entry name" value="PAS_9"/>
    <property type="match status" value="1"/>
</dbReference>
<comment type="catalytic activity">
    <reaction evidence="1">
        <text>ATP + protein L-histidine = ADP + protein N-phospho-L-histidine.</text>
        <dbReference type="EC" id="2.7.13.3"/>
    </reaction>
</comment>
<keyword evidence="4" id="KW-0808">Transferase</keyword>
<dbReference type="InterPro" id="IPR000700">
    <property type="entry name" value="PAS-assoc_C"/>
</dbReference>
<dbReference type="PRINTS" id="PR00344">
    <property type="entry name" value="BCTRLSENSOR"/>
</dbReference>
<evidence type="ECO:0000256" key="6">
    <source>
        <dbReference type="ARBA" id="ARBA00023012"/>
    </source>
</evidence>
<feature type="domain" description="PAS" evidence="9">
    <location>
        <begin position="387"/>
        <end position="459"/>
    </location>
</feature>
<dbReference type="SUPFAM" id="SSF55874">
    <property type="entry name" value="ATPase domain of HSP90 chaperone/DNA topoisomerase II/histidine kinase"/>
    <property type="match status" value="1"/>
</dbReference>
<feature type="domain" description="Histidine kinase" evidence="8">
    <location>
        <begin position="960"/>
        <end position="1217"/>
    </location>
</feature>
<dbReference type="PANTHER" id="PTHR43304">
    <property type="entry name" value="PHYTOCHROME-LIKE PROTEIN CPH1"/>
    <property type="match status" value="1"/>
</dbReference>
<proteinExistence type="predicted"/>
<feature type="domain" description="PAS" evidence="9">
    <location>
        <begin position="9"/>
        <end position="54"/>
    </location>
</feature>
<gene>
    <name evidence="11" type="ORF">NEA10_15480</name>
</gene>
<evidence type="ECO:0000256" key="3">
    <source>
        <dbReference type="ARBA" id="ARBA00022553"/>
    </source>
</evidence>
<dbReference type="Proteomes" id="UP001056708">
    <property type="component" value="Chromosome"/>
</dbReference>
<dbReference type="InterPro" id="IPR029016">
    <property type="entry name" value="GAF-like_dom_sf"/>
</dbReference>
<feature type="domain" description="PAC" evidence="10">
    <location>
        <begin position="334"/>
        <end position="386"/>
    </location>
</feature>
<dbReference type="InterPro" id="IPR052162">
    <property type="entry name" value="Sensor_kinase/Photoreceptor"/>
</dbReference>
<dbReference type="InterPro" id="IPR035965">
    <property type="entry name" value="PAS-like_dom_sf"/>
</dbReference>
<dbReference type="Gene3D" id="2.10.70.100">
    <property type="match status" value="1"/>
</dbReference>
<dbReference type="InterPro" id="IPR000014">
    <property type="entry name" value="PAS"/>
</dbReference>
<protein>
    <recommendedName>
        <fullName evidence="2">histidine kinase</fullName>
        <ecNumber evidence="2">2.7.13.3</ecNumber>
    </recommendedName>
</protein>
<name>A0ABY5APR0_9CYAN</name>
<dbReference type="CDD" id="cd00130">
    <property type="entry name" value="PAS"/>
    <property type="match status" value="6"/>
</dbReference>
<feature type="domain" description="PAS" evidence="9">
    <location>
        <begin position="148"/>
        <end position="206"/>
    </location>
</feature>
<dbReference type="InterPro" id="IPR001610">
    <property type="entry name" value="PAC"/>
</dbReference>
<dbReference type="PROSITE" id="PS50113">
    <property type="entry name" value="PAC"/>
    <property type="match status" value="4"/>
</dbReference>
<accession>A0ABY5APR0</accession>
<dbReference type="Pfam" id="PF01590">
    <property type="entry name" value="GAF"/>
    <property type="match status" value="1"/>
</dbReference>
<dbReference type="EMBL" id="CP098611">
    <property type="protein sequence ID" value="USR90234.1"/>
    <property type="molecule type" value="Genomic_DNA"/>
</dbReference>
<dbReference type="SMART" id="SM00388">
    <property type="entry name" value="HisKA"/>
    <property type="match status" value="1"/>
</dbReference>
<dbReference type="SMART" id="SM00091">
    <property type="entry name" value="PAS"/>
    <property type="match status" value="6"/>
</dbReference>
<dbReference type="Gene3D" id="3.30.450.40">
    <property type="match status" value="1"/>
</dbReference>
<keyword evidence="12" id="KW-1185">Reference proteome</keyword>
<keyword evidence="5" id="KW-0418">Kinase</keyword>
<dbReference type="PROSITE" id="PS50109">
    <property type="entry name" value="HIS_KIN"/>
    <property type="match status" value="1"/>
</dbReference>
<dbReference type="SUPFAM" id="SSF47384">
    <property type="entry name" value="Homodimeric domain of signal transducing histidine kinase"/>
    <property type="match status" value="1"/>
</dbReference>
<evidence type="ECO:0000256" key="5">
    <source>
        <dbReference type="ARBA" id="ARBA00022777"/>
    </source>
</evidence>
<sequence>MRVNISSEGDRAFQALFNASLDAMLLADDSGHYLDANPAACQLFGLEREQIIGRCIQDFSAIEFDVEQAWQDFLDRGQEQGQFSLIRLDGEVREVDYTATAHLLPHVHLSILRDITPESPPQPVSEAPGADERLERIACHVPGIIYQFCLDPDGTMSFPYTSEAVRDIYGVSPREVERDCRAVFDVLHPDDLERVYQSIQDSAAQLSLWSCEYRVNHPNGRQFWLLGQAMPQPEANGRISWYGYIRDITSQKVSQLALQSSENKFRHVIETINDMVFILDPDGSFSYVSPTFKTVMGYELTAFYRQPFNHFVHPEDLDRCLSSLQRVLNRESVSGLEYRVLHRDGQYYWHRANLAHLQEPGTEVSQCLGIASYIDDSKQAQLALQESKARLDFVLEAVGEGTWEWDLQANTVTYSQEWPKLLGCRLEDLTHTQQDWDSRLHPDDRVRAYEEMNRYLSGQTQLYESEHRLRCGDGSYKWILSRGKMIERDEAGNPVRLMGLFRDISERKANEAVLAELTDTLRQAQEVAHIGHWSFNLLTEKMNWSAEVFRIFGLNPEEPEPTFSEYLQKIHPDDRDYFSQRMAEAATGIPQNFDHAIILEDGQTRYLNSRIQLESQHGEVLRMFGTMMDITERKTAELESERFFTVGLDLLCIAGVDSKFRRLNRAWETTLGYQLQDLEGKSFLDLVHPDDLESTMAAIADLDSQTIINRFVNRYRDKQGNYHSIEWIARPHGELIYAAARDITERLETEAALQALVSRAHLLSTISDEIRNSLDLDKILQNAVRAITAEVNVDICTFGWYKDLELPPTWEVVKEQRIAEIPSWLGFYSWNDFPILFEHILADQIYCLDVEDCQDIPLQDFCHQSGIHLYLALPVHTASGQIGGFEMGRVDGDRPWETHEIELLHEIAAQVAIAIQQAQLYEESRQKTEALEAAYQELQETQVQLIQAEKMSSLGQLVGGVAHEINNPVSFIYGNLTHVAEYVGDLQRLLGEYKRLYGTSEPDIARCMKAIELDFLMEDLPKTLASMKVGAERIRDIVKSLRTFSRLDEADFKEVNLHENLDSTLLILQNRLNGRGGTPEIDVIKDYGDLPKVACYSGLLNQVFMNLLINAIDAIEEQQRVQVDSEGLPYQGQLTLITRLEAEIISIQIQDNGIGMTPQIQEKIFNPFFTTKPIGSGTGMGLSTSYQIITQNHQGQLSCHSVPGQGSCFVIRLPRVFENWALMGSKMPKT</sequence>
<dbReference type="SUPFAM" id="SSF55781">
    <property type="entry name" value="GAF domain-like"/>
    <property type="match status" value="1"/>
</dbReference>
<dbReference type="SMART" id="SM00086">
    <property type="entry name" value="PAC"/>
    <property type="match status" value="6"/>
</dbReference>
<keyword evidence="7" id="KW-0175">Coiled coil</keyword>
<organism evidence="11 12">
    <name type="scientific">Phormidium yuhuli AB48</name>
    <dbReference type="NCBI Taxonomy" id="2940671"/>
    <lineage>
        <taxon>Bacteria</taxon>
        <taxon>Bacillati</taxon>
        <taxon>Cyanobacteriota</taxon>
        <taxon>Cyanophyceae</taxon>
        <taxon>Oscillatoriophycideae</taxon>
        <taxon>Oscillatoriales</taxon>
        <taxon>Oscillatoriaceae</taxon>
        <taxon>Phormidium</taxon>
        <taxon>Phormidium yuhuli</taxon>
    </lineage>
</organism>
<keyword evidence="3" id="KW-0597">Phosphoprotein</keyword>